<dbReference type="Proteomes" id="UP000093199">
    <property type="component" value="Unassembled WGS sequence"/>
</dbReference>
<gene>
    <name evidence="2" type="ORF">A6M13_13055</name>
</gene>
<keyword evidence="3" id="KW-1185">Reference proteome</keyword>
<evidence type="ECO:0000256" key="1">
    <source>
        <dbReference type="SAM" id="MobiDB-lite"/>
    </source>
</evidence>
<dbReference type="STRING" id="33978.A6M13_13055"/>
<name>A0A1C0YEG6_9BACL</name>
<feature type="compositionally biased region" description="Low complexity" evidence="1">
    <location>
        <begin position="80"/>
        <end position="93"/>
    </location>
</feature>
<feature type="region of interest" description="Disordered" evidence="1">
    <location>
        <begin position="74"/>
        <end position="107"/>
    </location>
</feature>
<evidence type="ECO:0000313" key="3">
    <source>
        <dbReference type="Proteomes" id="UP000093199"/>
    </source>
</evidence>
<proteinExistence type="predicted"/>
<reference evidence="2 3" key="1">
    <citation type="submission" date="2016-07" db="EMBL/GenBank/DDBJ databases">
        <title>Caryophanon tenue genome sequencing.</title>
        <authorList>
            <person name="Verma A."/>
            <person name="Pal Y."/>
            <person name="Krishnamurthi S."/>
        </authorList>
    </citation>
    <scope>NUCLEOTIDE SEQUENCE [LARGE SCALE GENOMIC DNA]</scope>
    <source>
        <strain evidence="2 3">DSM 14152</strain>
    </source>
</reference>
<dbReference type="OrthoDB" id="1432909at2"/>
<accession>A0A1C0YEG6</accession>
<evidence type="ECO:0000313" key="2">
    <source>
        <dbReference type="EMBL" id="OCS85534.1"/>
    </source>
</evidence>
<sequence length="153" mass="16465">MKKFIVTLALLLFTGGLGYQAYAIEESLDYSSENTVETSSELITPYGSASKPTLKHPGGGGSFANFNTAMSVGGKTTNHSTSSASSLKPTSTTPNSSKDLISGGQVKQRRYYDSNGNAIKDIDYFHGGVGHTFPHIHYWSRGVRNSTAYPARF</sequence>
<dbReference type="EMBL" id="MASJ01000013">
    <property type="protein sequence ID" value="OCS85534.1"/>
    <property type="molecule type" value="Genomic_DNA"/>
</dbReference>
<dbReference type="RefSeq" id="WP_066544876.1">
    <property type="nucleotide sequence ID" value="NZ_MASJ01000013.1"/>
</dbReference>
<comment type="caution">
    <text evidence="2">The sequence shown here is derived from an EMBL/GenBank/DDBJ whole genome shotgun (WGS) entry which is preliminary data.</text>
</comment>
<dbReference type="AlphaFoldDB" id="A0A1C0YEG6"/>
<organism evidence="2 3">
    <name type="scientific">Caryophanon tenue</name>
    <dbReference type="NCBI Taxonomy" id="33978"/>
    <lineage>
        <taxon>Bacteria</taxon>
        <taxon>Bacillati</taxon>
        <taxon>Bacillota</taxon>
        <taxon>Bacilli</taxon>
        <taxon>Bacillales</taxon>
        <taxon>Caryophanaceae</taxon>
        <taxon>Caryophanon</taxon>
    </lineage>
</organism>
<protein>
    <submittedName>
        <fullName evidence="2">Uncharacterized protein</fullName>
    </submittedName>
</protein>